<evidence type="ECO:0000313" key="9">
    <source>
        <dbReference type="EMBL" id="CAB4903162.1"/>
    </source>
</evidence>
<dbReference type="FunFam" id="1.20.1200.10:FF:000003">
    <property type="entry name" value="ATP:cob(I)alamin adenosyltransferase"/>
    <property type="match status" value="1"/>
</dbReference>
<dbReference type="InterPro" id="IPR036451">
    <property type="entry name" value="CblAdoTrfase-like_sf"/>
</dbReference>
<dbReference type="InterPro" id="IPR016030">
    <property type="entry name" value="CblAdoTrfase-like"/>
</dbReference>
<feature type="domain" description="Cobalamin adenosyltransferase-like" evidence="7">
    <location>
        <begin position="7"/>
        <end position="175"/>
    </location>
</feature>
<protein>
    <submittedName>
        <fullName evidence="11">Unannotated protein</fullName>
    </submittedName>
</protein>
<dbReference type="Pfam" id="PF01923">
    <property type="entry name" value="Cob_adeno_trans"/>
    <property type="match status" value="1"/>
</dbReference>
<organism evidence="11">
    <name type="scientific">freshwater metagenome</name>
    <dbReference type="NCBI Taxonomy" id="449393"/>
    <lineage>
        <taxon>unclassified sequences</taxon>
        <taxon>metagenomes</taxon>
        <taxon>ecological metagenomes</taxon>
    </lineage>
</organism>
<evidence type="ECO:0000259" key="7">
    <source>
        <dbReference type="Pfam" id="PF01923"/>
    </source>
</evidence>
<evidence type="ECO:0000256" key="1">
    <source>
        <dbReference type="ARBA" id="ARBA00004496"/>
    </source>
</evidence>
<dbReference type="PANTHER" id="PTHR12213">
    <property type="entry name" value="CORRINOID ADENOSYLTRANSFERASE"/>
    <property type="match status" value="1"/>
</dbReference>
<name>A0A6J7QWS4_9ZZZZ</name>
<dbReference type="GO" id="GO:0005524">
    <property type="term" value="F:ATP binding"/>
    <property type="evidence" value="ECO:0007669"/>
    <property type="project" value="UniProtKB-KW"/>
</dbReference>
<keyword evidence="5" id="KW-0067">ATP-binding</keyword>
<evidence type="ECO:0000313" key="8">
    <source>
        <dbReference type="EMBL" id="CAB4788359.1"/>
    </source>
</evidence>
<keyword evidence="6" id="KW-0175">Coiled coil</keyword>
<keyword evidence="4" id="KW-0547">Nucleotide-binding</keyword>
<dbReference type="EMBL" id="CAFBOP010000012">
    <property type="protein sequence ID" value="CAB4982504.1"/>
    <property type="molecule type" value="Genomic_DNA"/>
</dbReference>
<evidence type="ECO:0000313" key="10">
    <source>
        <dbReference type="EMBL" id="CAB4982504.1"/>
    </source>
</evidence>
<evidence type="ECO:0000256" key="3">
    <source>
        <dbReference type="ARBA" id="ARBA00022679"/>
    </source>
</evidence>
<dbReference type="Gene3D" id="1.20.1200.10">
    <property type="entry name" value="Cobalamin adenosyltransferase-like"/>
    <property type="match status" value="1"/>
</dbReference>
<evidence type="ECO:0000313" key="11">
    <source>
        <dbReference type="EMBL" id="CAB5020283.1"/>
    </source>
</evidence>
<evidence type="ECO:0000256" key="6">
    <source>
        <dbReference type="SAM" id="Coils"/>
    </source>
</evidence>
<comment type="subcellular location">
    <subcellularLocation>
        <location evidence="1">Cytoplasm</location>
    </subcellularLocation>
</comment>
<dbReference type="GO" id="GO:0008817">
    <property type="term" value="F:corrinoid adenosyltransferase activity"/>
    <property type="evidence" value="ECO:0007669"/>
    <property type="project" value="TreeGrafter"/>
</dbReference>
<keyword evidence="3" id="KW-0808">Transferase</keyword>
<dbReference type="EMBL" id="CAFBMN010000022">
    <property type="protein sequence ID" value="CAB4903162.1"/>
    <property type="molecule type" value="Genomic_DNA"/>
</dbReference>
<reference evidence="11" key="1">
    <citation type="submission" date="2020-05" db="EMBL/GenBank/DDBJ databases">
        <authorList>
            <person name="Chiriac C."/>
            <person name="Salcher M."/>
            <person name="Ghai R."/>
            <person name="Kavagutti S V."/>
        </authorList>
    </citation>
    <scope>NUCLEOTIDE SEQUENCE</scope>
</reference>
<gene>
    <name evidence="8" type="ORF">UFOPK2967_00755</name>
    <name evidence="9" type="ORF">UFOPK3587_00605</name>
    <name evidence="10" type="ORF">UFOPK3984_00475</name>
    <name evidence="11" type="ORF">UFOPK4114_00800</name>
</gene>
<evidence type="ECO:0000256" key="4">
    <source>
        <dbReference type="ARBA" id="ARBA00022741"/>
    </source>
</evidence>
<keyword evidence="2" id="KW-0963">Cytoplasm</keyword>
<evidence type="ECO:0000256" key="2">
    <source>
        <dbReference type="ARBA" id="ARBA00022490"/>
    </source>
</evidence>
<accession>A0A6J7QWS4</accession>
<sequence length="190" mass="20842">MVNLTRIYTKTGDDGTTSLGDMSRTSKNDPRLEAYATVDEANSSIGVVLALGDISEDIRALLVRIQNDLFDVGADLCTPVTDAPAFEPLRVLESQITYLEEQIDRYNKELAQLRSFVLPSGTGAASLLHVARTVTRRAERCTWAAIHAFGGGVNPITAKYLNRLSDLLFVLARYANKEIGDQLWVPGANR</sequence>
<proteinExistence type="predicted"/>
<dbReference type="AlphaFoldDB" id="A0A6J7QWS4"/>
<dbReference type="PANTHER" id="PTHR12213:SF0">
    <property type="entry name" value="CORRINOID ADENOSYLTRANSFERASE MMAB"/>
    <property type="match status" value="1"/>
</dbReference>
<dbReference type="EMBL" id="CAFAAC010000043">
    <property type="protein sequence ID" value="CAB4788359.1"/>
    <property type="molecule type" value="Genomic_DNA"/>
</dbReference>
<dbReference type="SUPFAM" id="SSF89028">
    <property type="entry name" value="Cobalamin adenosyltransferase-like"/>
    <property type="match status" value="1"/>
</dbReference>
<dbReference type="EMBL" id="CAFBPP010000034">
    <property type="protein sequence ID" value="CAB5020283.1"/>
    <property type="molecule type" value="Genomic_DNA"/>
</dbReference>
<feature type="coiled-coil region" evidence="6">
    <location>
        <begin position="89"/>
        <end position="116"/>
    </location>
</feature>
<dbReference type="GO" id="GO:0005737">
    <property type="term" value="C:cytoplasm"/>
    <property type="evidence" value="ECO:0007669"/>
    <property type="project" value="UniProtKB-SubCell"/>
</dbReference>
<dbReference type="NCBIfam" id="TIGR00636">
    <property type="entry name" value="PduO_Nterm"/>
    <property type="match status" value="1"/>
</dbReference>
<evidence type="ECO:0000256" key="5">
    <source>
        <dbReference type="ARBA" id="ARBA00022840"/>
    </source>
</evidence>
<dbReference type="InterPro" id="IPR029499">
    <property type="entry name" value="PduO-typ"/>
</dbReference>